<gene>
    <name evidence="4" type="ORF">EPICR_130032</name>
</gene>
<dbReference type="PROSITE" id="PS50075">
    <property type="entry name" value="CARRIER"/>
    <property type="match status" value="1"/>
</dbReference>
<dbReference type="InterPro" id="IPR036736">
    <property type="entry name" value="ACP-like_sf"/>
</dbReference>
<dbReference type="EMBL" id="CAACVI010000005">
    <property type="protein sequence ID" value="VEN73215.1"/>
    <property type="molecule type" value="Genomic_DNA"/>
</dbReference>
<reference evidence="4" key="1">
    <citation type="submission" date="2019-01" db="EMBL/GenBank/DDBJ databases">
        <authorList>
            <consortium name="Genoscope - CEA"/>
            <person name="William W."/>
        </authorList>
    </citation>
    <scope>NUCLEOTIDE SEQUENCE</scope>
    <source>
        <strain evidence="4">CR-1</strain>
    </source>
</reference>
<keyword evidence="1" id="KW-0596">Phosphopantetheine</keyword>
<evidence type="ECO:0000256" key="2">
    <source>
        <dbReference type="ARBA" id="ARBA00022553"/>
    </source>
</evidence>
<organism evidence="4">
    <name type="scientific">uncultured Desulfobacteraceae bacterium</name>
    <dbReference type="NCBI Taxonomy" id="218296"/>
    <lineage>
        <taxon>Bacteria</taxon>
        <taxon>Pseudomonadati</taxon>
        <taxon>Thermodesulfobacteriota</taxon>
        <taxon>Desulfobacteria</taxon>
        <taxon>Desulfobacterales</taxon>
        <taxon>Desulfobacteraceae</taxon>
        <taxon>environmental samples</taxon>
    </lineage>
</organism>
<keyword evidence="2" id="KW-0597">Phosphoprotein</keyword>
<dbReference type="Gene3D" id="1.10.1200.10">
    <property type="entry name" value="ACP-like"/>
    <property type="match status" value="1"/>
</dbReference>
<evidence type="ECO:0000256" key="1">
    <source>
        <dbReference type="ARBA" id="ARBA00022450"/>
    </source>
</evidence>
<accession>A0A484HD77</accession>
<feature type="domain" description="Carrier" evidence="3">
    <location>
        <begin position="3"/>
        <end position="83"/>
    </location>
</feature>
<protein>
    <submittedName>
        <fullName evidence="4">Acyl carrier protein</fullName>
    </submittedName>
</protein>
<name>A0A484HD77_9BACT</name>
<dbReference type="SUPFAM" id="SSF47336">
    <property type="entry name" value="ACP-like"/>
    <property type="match status" value="1"/>
</dbReference>
<evidence type="ECO:0000313" key="4">
    <source>
        <dbReference type="EMBL" id="VEN73215.1"/>
    </source>
</evidence>
<dbReference type="AlphaFoldDB" id="A0A484HD77"/>
<dbReference type="InterPro" id="IPR006162">
    <property type="entry name" value="Ppantetheine_attach_site"/>
</dbReference>
<dbReference type="Pfam" id="PF00550">
    <property type="entry name" value="PP-binding"/>
    <property type="match status" value="1"/>
</dbReference>
<proteinExistence type="predicted"/>
<sequence>MSEAVIKKLKKIIAEELDVNLTADEIDENASLFEDGLGLDSIVIVELIALAEERFGFLLSEDELNPESFTSLRVFADVIASKSSDGRDLTITC</sequence>
<dbReference type="InterPro" id="IPR009081">
    <property type="entry name" value="PP-bd_ACP"/>
</dbReference>
<dbReference type="PROSITE" id="PS00012">
    <property type="entry name" value="PHOSPHOPANTETHEINE"/>
    <property type="match status" value="1"/>
</dbReference>
<evidence type="ECO:0000259" key="3">
    <source>
        <dbReference type="PROSITE" id="PS50075"/>
    </source>
</evidence>